<protein>
    <submittedName>
        <fullName evidence="1">Uncharacterized protein</fullName>
    </submittedName>
</protein>
<sequence>MRKPYLTAGLIGLNTASATAGMCAPTLRSWCACRRWWRMDTMPDTMRKKVTPMPTLKPMMAGWPRERERRAADCETWAREGERRAMDVELRWGDVVVLKDLEAVVVVVFGQVETLVGFGVLDTLGVSDVVGGLDAFADGFGALDVRGFDEEEMEDVRVVDAPVADVEVAEVVPVGFCVVALEAEVEESAVGFWSSESRS</sequence>
<proteinExistence type="predicted"/>
<keyword evidence="2" id="KW-1185">Reference proteome</keyword>
<name>A0A6A5QD59_AMPQU</name>
<dbReference type="AlphaFoldDB" id="A0A6A5QD59"/>
<evidence type="ECO:0000313" key="1">
    <source>
        <dbReference type="EMBL" id="KAF1912790.1"/>
    </source>
</evidence>
<evidence type="ECO:0000313" key="2">
    <source>
        <dbReference type="Proteomes" id="UP000800096"/>
    </source>
</evidence>
<gene>
    <name evidence="1" type="ORF">BDU57DRAFT_335523</name>
</gene>
<dbReference type="Proteomes" id="UP000800096">
    <property type="component" value="Unassembled WGS sequence"/>
</dbReference>
<accession>A0A6A5QD59</accession>
<organism evidence="1 2">
    <name type="scientific">Ampelomyces quisqualis</name>
    <name type="common">Powdery mildew agent</name>
    <dbReference type="NCBI Taxonomy" id="50730"/>
    <lineage>
        <taxon>Eukaryota</taxon>
        <taxon>Fungi</taxon>
        <taxon>Dikarya</taxon>
        <taxon>Ascomycota</taxon>
        <taxon>Pezizomycotina</taxon>
        <taxon>Dothideomycetes</taxon>
        <taxon>Pleosporomycetidae</taxon>
        <taxon>Pleosporales</taxon>
        <taxon>Pleosporineae</taxon>
        <taxon>Phaeosphaeriaceae</taxon>
        <taxon>Ampelomyces</taxon>
    </lineage>
</organism>
<dbReference type="EMBL" id="ML979139">
    <property type="protein sequence ID" value="KAF1912790.1"/>
    <property type="molecule type" value="Genomic_DNA"/>
</dbReference>
<reference evidence="1" key="1">
    <citation type="journal article" date="2020" name="Stud. Mycol.">
        <title>101 Dothideomycetes genomes: a test case for predicting lifestyles and emergence of pathogens.</title>
        <authorList>
            <person name="Haridas S."/>
            <person name="Albert R."/>
            <person name="Binder M."/>
            <person name="Bloem J."/>
            <person name="Labutti K."/>
            <person name="Salamov A."/>
            <person name="Andreopoulos B."/>
            <person name="Baker S."/>
            <person name="Barry K."/>
            <person name="Bills G."/>
            <person name="Bluhm B."/>
            <person name="Cannon C."/>
            <person name="Castanera R."/>
            <person name="Culley D."/>
            <person name="Daum C."/>
            <person name="Ezra D."/>
            <person name="Gonzalez J."/>
            <person name="Henrissat B."/>
            <person name="Kuo A."/>
            <person name="Liang C."/>
            <person name="Lipzen A."/>
            <person name="Lutzoni F."/>
            <person name="Magnuson J."/>
            <person name="Mondo S."/>
            <person name="Nolan M."/>
            <person name="Ohm R."/>
            <person name="Pangilinan J."/>
            <person name="Park H.-J."/>
            <person name="Ramirez L."/>
            <person name="Alfaro M."/>
            <person name="Sun H."/>
            <person name="Tritt A."/>
            <person name="Yoshinaga Y."/>
            <person name="Zwiers L.-H."/>
            <person name="Turgeon B."/>
            <person name="Goodwin S."/>
            <person name="Spatafora J."/>
            <person name="Crous P."/>
            <person name="Grigoriev I."/>
        </authorList>
    </citation>
    <scope>NUCLEOTIDE SEQUENCE</scope>
    <source>
        <strain evidence="1">HMLAC05119</strain>
    </source>
</reference>